<dbReference type="Pfam" id="PF14703">
    <property type="entry name" value="PHM7_cyt"/>
    <property type="match status" value="1"/>
</dbReference>
<feature type="compositionally biased region" description="Low complexity" evidence="8">
    <location>
        <begin position="988"/>
        <end position="999"/>
    </location>
</feature>
<dbReference type="GO" id="GO:0005227">
    <property type="term" value="F:calcium-activated cation channel activity"/>
    <property type="evidence" value="ECO:0007669"/>
    <property type="project" value="InterPro"/>
</dbReference>
<evidence type="ECO:0000259" key="11">
    <source>
        <dbReference type="Pfam" id="PF13967"/>
    </source>
</evidence>
<evidence type="ECO:0000256" key="5">
    <source>
        <dbReference type="ARBA" id="ARBA00022989"/>
    </source>
</evidence>
<dbReference type="InterPro" id="IPR003864">
    <property type="entry name" value="CSC1/OSCA1-like_7TM"/>
</dbReference>
<evidence type="ECO:0000256" key="6">
    <source>
        <dbReference type="ARBA" id="ARBA00023136"/>
    </source>
</evidence>
<evidence type="ECO:0000313" key="13">
    <source>
        <dbReference type="EMBL" id="KZV97825.1"/>
    </source>
</evidence>
<feature type="coiled-coil region" evidence="7">
    <location>
        <begin position="291"/>
        <end position="318"/>
    </location>
</feature>
<proteinExistence type="inferred from homology"/>
<dbReference type="PANTHER" id="PTHR13018:SF149">
    <property type="entry name" value="DOMAIN PROTEIN, PUTATIVE (AFU_ORTHOLOGUE AFUA_3G11660)-RELATED"/>
    <property type="match status" value="1"/>
</dbReference>
<keyword evidence="4 9" id="KW-0812">Transmembrane</keyword>
<evidence type="ECO:0000256" key="4">
    <source>
        <dbReference type="ARBA" id="ARBA00022692"/>
    </source>
</evidence>
<dbReference type="InterPro" id="IPR032880">
    <property type="entry name" value="CSC1/OSCA1-like_N"/>
</dbReference>
<feature type="transmembrane region" description="Helical" evidence="9">
    <location>
        <begin position="153"/>
        <end position="174"/>
    </location>
</feature>
<evidence type="ECO:0000256" key="8">
    <source>
        <dbReference type="SAM" id="MobiDB-lite"/>
    </source>
</evidence>
<gene>
    <name evidence="13" type="ORF">EXIGLDRAFT_729622</name>
</gene>
<dbReference type="Pfam" id="PF13967">
    <property type="entry name" value="RSN1_TM"/>
    <property type="match status" value="1"/>
</dbReference>
<keyword evidence="7" id="KW-0175">Coiled coil</keyword>
<feature type="transmembrane region" description="Helical" evidence="9">
    <location>
        <begin position="637"/>
        <end position="658"/>
    </location>
</feature>
<dbReference type="Pfam" id="PF02714">
    <property type="entry name" value="RSN1_7TM"/>
    <property type="match status" value="1"/>
</dbReference>
<comment type="similarity">
    <text evidence="2">Belongs to the CSC1 (TC 1.A.17) family.</text>
</comment>
<dbReference type="InParanoid" id="A0A165LGY3"/>
<evidence type="ECO:0000259" key="12">
    <source>
        <dbReference type="Pfam" id="PF14703"/>
    </source>
</evidence>
<feature type="transmembrane region" description="Helical" evidence="9">
    <location>
        <begin position="599"/>
        <end position="617"/>
    </location>
</feature>
<keyword evidence="5 9" id="KW-1133">Transmembrane helix</keyword>
<evidence type="ECO:0000313" key="14">
    <source>
        <dbReference type="Proteomes" id="UP000077266"/>
    </source>
</evidence>
<dbReference type="InterPro" id="IPR045122">
    <property type="entry name" value="Csc1-like"/>
</dbReference>
<evidence type="ECO:0000256" key="7">
    <source>
        <dbReference type="SAM" id="Coils"/>
    </source>
</evidence>
<feature type="compositionally biased region" description="Gly residues" evidence="8">
    <location>
        <begin position="1082"/>
        <end position="1097"/>
    </location>
</feature>
<feature type="transmembrane region" description="Helical" evidence="9">
    <location>
        <begin position="377"/>
        <end position="407"/>
    </location>
</feature>
<feature type="transmembrane region" description="Helical" evidence="9">
    <location>
        <begin position="20"/>
        <end position="45"/>
    </location>
</feature>
<dbReference type="OrthoDB" id="2150324at2759"/>
<dbReference type="GO" id="GO:0005886">
    <property type="term" value="C:plasma membrane"/>
    <property type="evidence" value="ECO:0007669"/>
    <property type="project" value="TreeGrafter"/>
</dbReference>
<feature type="compositionally biased region" description="Polar residues" evidence="8">
    <location>
        <begin position="915"/>
        <end position="961"/>
    </location>
</feature>
<feature type="domain" description="CSC1/OSCA1-like 7TM region" evidence="10">
    <location>
        <begin position="373"/>
        <end position="655"/>
    </location>
</feature>
<dbReference type="PANTHER" id="PTHR13018">
    <property type="entry name" value="PROBABLE MEMBRANE PROTEIN DUF221-RELATED"/>
    <property type="match status" value="1"/>
</dbReference>
<keyword evidence="14" id="KW-1185">Reference proteome</keyword>
<keyword evidence="6 9" id="KW-0472">Membrane</keyword>
<dbReference type="Proteomes" id="UP000077266">
    <property type="component" value="Unassembled WGS sequence"/>
</dbReference>
<feature type="transmembrane region" description="Helical" evidence="9">
    <location>
        <begin position="419"/>
        <end position="443"/>
    </location>
</feature>
<feature type="region of interest" description="Disordered" evidence="8">
    <location>
        <begin position="902"/>
        <end position="1097"/>
    </location>
</feature>
<feature type="compositionally biased region" description="Low complexity" evidence="8">
    <location>
        <begin position="965"/>
        <end position="977"/>
    </location>
</feature>
<sequence length="1097" mass="122145">MSGVISDVITDSVDKLNKVAPLAVGTNCLLWTAVAFVTIIGFNILRPRNKVIYEPKVKYHVGEKKPPKISDGFFDWLSPLIHTKEPELLDKIGLDATTFLRFLRLMRWLFLSISILLCAMVLPVNITYSLQHIPAKQRDVLSILTIRDVGGNLLYIHVAATYVVTGMVFGFVWWHWKAMVRLRNQWFESDEYQKSFYARTLMIMDVPRKMQTDEGLQSLLLSLQMPYPTTAVHIGRKVGKLPELVEYHNDAVRELETYLVRYLKGGRIGKKRPTISKGGACGCGGEKKDAIDFYTAKLKKTEAAVEQWRNDIDLRQAESYGFASLASVPYAHIVARLMASKHPKGTTVTLAPNPKDIIWGNLNMSPAERASKRTVGFLWLSLVASLNTVPLLIISFFANLAALAAYVPLLNDWGQASPFTYNLASAVLPPTISAIFGYFLPIIMRKLSKYQGATTRTRLDRAVVARYFAFLVLSQLVIFSLIGVIFTSVTEIVKAVGKHLSVGDILKNLNKLPDSIHRTYIQQSNYWLTFFPLRGFLAVFDLAQVLKLVWTSIKTHVFGRTPRDIREWTKPPDFEYAIYYCNLLFMGTVGFTFAPLAPLVAVAAAVVFWVSSAVYKYQLMYIFVTKIESGGRLWNVVINRLLFSLLFMHLLMTLTIGLRIGFTSWTWVATIPPMLAVAGFKKYLTATFDNQFRYYIPSEEAIRKSQVHSANADNHGHRLEKRFGHPALYADLFTPMVHAKMVHLLPQVYSGNIGQSSANLDEYDGKHMEAQVLPGGIKIAGIEQHDLEYDPALYGRDRGEMEWDRRSSTHLLNNAAQFAQNKMHIPVNRIQGYLHHGVSPSLSGKGHLENIELARMDSRSDAWPLLQGGGGVTPGGYSEAGTPGGELGVPYANSQYGASVSTHSLHQYPPMPYDRTNTPIQQRPMTPQGHGQQPSQRSLTPGGSVQPGQIFNAQQSVQPGQIFSPPQAQQQGVQPGQIFSPPRQQSVPLLQQPHPGQHQRAPTYNAPQVSYDARPAPGDYFNNSPASAHGRDASMLSYASPVELPGGGRSPQPRGGTPQQGFNPRSQRQPSYDQLRQQQPPGSGGPHGRYPGSNGGY</sequence>
<protein>
    <submittedName>
        <fullName evidence="13">DUF221-domain-containing protein</fullName>
    </submittedName>
</protein>
<dbReference type="EMBL" id="KV425925">
    <property type="protein sequence ID" value="KZV97825.1"/>
    <property type="molecule type" value="Genomic_DNA"/>
</dbReference>
<accession>A0A165LGY3</accession>
<feature type="domain" description="CSC1/OSCA1-like N-terminal transmembrane" evidence="11">
    <location>
        <begin position="24"/>
        <end position="174"/>
    </location>
</feature>
<feature type="transmembrane region" description="Helical" evidence="9">
    <location>
        <begin position="464"/>
        <end position="486"/>
    </location>
</feature>
<dbReference type="FunCoup" id="A0A165LGY3">
    <property type="interactions" value="66"/>
</dbReference>
<feature type="transmembrane region" description="Helical" evidence="9">
    <location>
        <begin position="108"/>
        <end position="133"/>
    </location>
</feature>
<evidence type="ECO:0000256" key="2">
    <source>
        <dbReference type="ARBA" id="ARBA00007779"/>
    </source>
</evidence>
<feature type="domain" description="CSC1/OSCA1-like cytosolic" evidence="12">
    <location>
        <begin position="198"/>
        <end position="361"/>
    </location>
</feature>
<evidence type="ECO:0000256" key="9">
    <source>
        <dbReference type="SAM" id="Phobius"/>
    </source>
</evidence>
<evidence type="ECO:0000256" key="1">
    <source>
        <dbReference type="ARBA" id="ARBA00004141"/>
    </source>
</evidence>
<feature type="compositionally biased region" description="Polar residues" evidence="8">
    <location>
        <begin position="1062"/>
        <end position="1076"/>
    </location>
</feature>
<dbReference type="AlphaFoldDB" id="A0A165LGY3"/>
<evidence type="ECO:0000256" key="3">
    <source>
        <dbReference type="ARBA" id="ARBA00022448"/>
    </source>
</evidence>
<feature type="compositionally biased region" description="Low complexity" evidence="8">
    <location>
        <begin position="1050"/>
        <end position="1061"/>
    </location>
</feature>
<evidence type="ECO:0000259" key="10">
    <source>
        <dbReference type="Pfam" id="PF02714"/>
    </source>
</evidence>
<dbReference type="InterPro" id="IPR027815">
    <property type="entry name" value="CSC1/OSCA1-like_cyt"/>
</dbReference>
<comment type="subcellular location">
    <subcellularLocation>
        <location evidence="1">Membrane</location>
        <topology evidence="1">Multi-pass membrane protein</topology>
    </subcellularLocation>
</comment>
<keyword evidence="3" id="KW-0813">Transport</keyword>
<reference evidence="13 14" key="1">
    <citation type="journal article" date="2016" name="Mol. Biol. Evol.">
        <title>Comparative Genomics of Early-Diverging Mushroom-Forming Fungi Provides Insights into the Origins of Lignocellulose Decay Capabilities.</title>
        <authorList>
            <person name="Nagy L.G."/>
            <person name="Riley R."/>
            <person name="Tritt A."/>
            <person name="Adam C."/>
            <person name="Daum C."/>
            <person name="Floudas D."/>
            <person name="Sun H."/>
            <person name="Yadav J.S."/>
            <person name="Pangilinan J."/>
            <person name="Larsson K.H."/>
            <person name="Matsuura K."/>
            <person name="Barry K."/>
            <person name="Labutti K."/>
            <person name="Kuo R."/>
            <person name="Ohm R.A."/>
            <person name="Bhattacharya S.S."/>
            <person name="Shirouzu T."/>
            <person name="Yoshinaga Y."/>
            <person name="Martin F.M."/>
            <person name="Grigoriev I.V."/>
            <person name="Hibbett D.S."/>
        </authorList>
    </citation>
    <scope>NUCLEOTIDE SEQUENCE [LARGE SCALE GENOMIC DNA]</scope>
    <source>
        <strain evidence="13 14">HHB12029</strain>
    </source>
</reference>
<name>A0A165LGY3_EXIGL</name>
<organism evidence="13 14">
    <name type="scientific">Exidia glandulosa HHB12029</name>
    <dbReference type="NCBI Taxonomy" id="1314781"/>
    <lineage>
        <taxon>Eukaryota</taxon>
        <taxon>Fungi</taxon>
        <taxon>Dikarya</taxon>
        <taxon>Basidiomycota</taxon>
        <taxon>Agaricomycotina</taxon>
        <taxon>Agaricomycetes</taxon>
        <taxon>Auriculariales</taxon>
        <taxon>Exidiaceae</taxon>
        <taxon>Exidia</taxon>
    </lineage>
</organism>